<evidence type="ECO:0000256" key="1">
    <source>
        <dbReference type="SAM" id="SignalP"/>
    </source>
</evidence>
<reference evidence="2" key="1">
    <citation type="submission" date="2021-01" db="UniProtKB">
        <authorList>
            <consortium name="EnsemblMetazoa"/>
        </authorList>
    </citation>
    <scope>IDENTIFICATION</scope>
</reference>
<proteinExistence type="predicted"/>
<dbReference type="AlphaFoldDB" id="A0A7M5V1X6"/>
<name>A0A7M5V1X6_9CNID</name>
<feature type="signal peptide" evidence="1">
    <location>
        <begin position="1"/>
        <end position="22"/>
    </location>
</feature>
<organism evidence="2 3">
    <name type="scientific">Clytia hemisphaerica</name>
    <dbReference type="NCBI Taxonomy" id="252671"/>
    <lineage>
        <taxon>Eukaryota</taxon>
        <taxon>Metazoa</taxon>
        <taxon>Cnidaria</taxon>
        <taxon>Hydrozoa</taxon>
        <taxon>Hydroidolina</taxon>
        <taxon>Leptothecata</taxon>
        <taxon>Obeliida</taxon>
        <taxon>Clytiidae</taxon>
        <taxon>Clytia</taxon>
    </lineage>
</organism>
<feature type="chain" id="PRO_5029817344" evidence="1">
    <location>
        <begin position="23"/>
        <end position="178"/>
    </location>
</feature>
<keyword evidence="1" id="KW-0732">Signal</keyword>
<dbReference type="Proteomes" id="UP000594262">
    <property type="component" value="Unplaced"/>
</dbReference>
<protein>
    <submittedName>
        <fullName evidence="2">Uncharacterized protein</fullName>
    </submittedName>
</protein>
<accession>A0A7M5V1X6</accession>
<sequence length="178" mass="20349">MEFRRLIRLFIIMVAVIQITSAEIILEILFEDYSNPNNWLATHECCYDKLSTCRVSCDNTLSMCVSSDLNKGSCGLGSVTINPKYTFRDDEKRFLQGKDEYRFQNPFNHKLGKGIKEDKLSLDFRVVHSGTENVADFKDIEVKVDTGSPSNSWQVLGTVKTVEGRRWKRSAKKLTLKA</sequence>
<evidence type="ECO:0000313" key="2">
    <source>
        <dbReference type="EnsemblMetazoa" id="CLYHEMP002091.2"/>
    </source>
</evidence>
<evidence type="ECO:0000313" key="3">
    <source>
        <dbReference type="Proteomes" id="UP000594262"/>
    </source>
</evidence>
<keyword evidence="3" id="KW-1185">Reference proteome</keyword>
<dbReference type="EnsemblMetazoa" id="CLYHEMT002091.2">
    <property type="protein sequence ID" value="CLYHEMP002091.2"/>
    <property type="gene ID" value="CLYHEMG002091"/>
</dbReference>